<sequence>MKKAAIYQLFFLSLCLGLFSSCSESTQTSGGIWDETQNTLAVRIRLASGEPAVAAKVRLVTETAIVEDSAVADESGIARLKRPSQDGFIEVQEKSGVARNRVLAGDSLLTDTLKKPASLQGKLVVQTAMPRRLFLFGTSYAAEVSESGAFRFENIPDGEYAVLSEGESEYVFWETLVADGNAAVETELVEPFPDSVLVEDFERSVATNRFAALTGASWWFTSSDSLSHVEPESITDALVRSPESFETSQSAHYTFVVDTTLADAFALCGFDIGVSFWQDSTTSYDMSQTDSVSFYIRGSGHVVMQFAGLNEAGEVESWDFEFDIPSSTEWVRVAVPPSGNETWEKIKSRMRMITFLSTRNMDLWLDKIVFHGVSAQDLFRDLLGR</sequence>
<name>A0A1M6ZBH0_9BACT</name>
<feature type="signal peptide" evidence="1">
    <location>
        <begin position="1"/>
        <end position="20"/>
    </location>
</feature>
<evidence type="ECO:0000313" key="3">
    <source>
        <dbReference type="Proteomes" id="UP000184275"/>
    </source>
</evidence>
<dbReference type="PROSITE" id="PS51257">
    <property type="entry name" value="PROKAR_LIPOPROTEIN"/>
    <property type="match status" value="1"/>
</dbReference>
<dbReference type="RefSeq" id="WP_073306306.1">
    <property type="nucleotide sequence ID" value="NZ_FRAW01000056.1"/>
</dbReference>
<protein>
    <recommendedName>
        <fullName evidence="4">Carboxypeptidase regulatory-like domain-containing protein</fullName>
    </recommendedName>
</protein>
<evidence type="ECO:0008006" key="4">
    <source>
        <dbReference type="Google" id="ProtNLM"/>
    </source>
</evidence>
<keyword evidence="3" id="KW-1185">Reference proteome</keyword>
<accession>A0A1M6ZBH0</accession>
<keyword evidence="1" id="KW-0732">Signal</keyword>
<dbReference type="AlphaFoldDB" id="A0A1M6ZBH0"/>
<reference evidence="3" key="1">
    <citation type="submission" date="2016-11" db="EMBL/GenBank/DDBJ databases">
        <authorList>
            <person name="Varghese N."/>
            <person name="Submissions S."/>
        </authorList>
    </citation>
    <scope>NUCLEOTIDE SEQUENCE [LARGE SCALE GENOMIC DNA]</scope>
    <source>
        <strain evidence="3">UWOS</strain>
    </source>
</reference>
<evidence type="ECO:0000256" key="1">
    <source>
        <dbReference type="SAM" id="SignalP"/>
    </source>
</evidence>
<feature type="chain" id="PRO_5013246400" description="Carboxypeptidase regulatory-like domain-containing protein" evidence="1">
    <location>
        <begin position="21"/>
        <end position="385"/>
    </location>
</feature>
<evidence type="ECO:0000313" key="2">
    <source>
        <dbReference type="EMBL" id="SHL27780.1"/>
    </source>
</evidence>
<proteinExistence type="predicted"/>
<gene>
    <name evidence="2" type="ORF">SAMN05720469_1565</name>
</gene>
<organism evidence="2 3">
    <name type="scientific">Fibrobacter intestinalis</name>
    <dbReference type="NCBI Taxonomy" id="28122"/>
    <lineage>
        <taxon>Bacteria</taxon>
        <taxon>Pseudomonadati</taxon>
        <taxon>Fibrobacterota</taxon>
        <taxon>Fibrobacteria</taxon>
        <taxon>Fibrobacterales</taxon>
        <taxon>Fibrobacteraceae</taxon>
        <taxon>Fibrobacter</taxon>
    </lineage>
</organism>
<dbReference type="EMBL" id="FRAW01000056">
    <property type="protein sequence ID" value="SHL27780.1"/>
    <property type="molecule type" value="Genomic_DNA"/>
</dbReference>
<dbReference type="Proteomes" id="UP000184275">
    <property type="component" value="Unassembled WGS sequence"/>
</dbReference>